<feature type="chain" id="PRO_5028992753" description="Metallo-beta-lactamase domain-containing protein 1" evidence="8">
    <location>
        <begin position="20"/>
        <end position="641"/>
    </location>
</feature>
<accession>A0A7E4V7Y0</accession>
<evidence type="ECO:0000259" key="9">
    <source>
        <dbReference type="SMART" id="SM00849"/>
    </source>
</evidence>
<dbReference type="GO" id="GO:0005829">
    <property type="term" value="C:cytosol"/>
    <property type="evidence" value="ECO:0007669"/>
    <property type="project" value="UniProtKB-SubCell"/>
</dbReference>
<feature type="region of interest" description="Disordered" evidence="7">
    <location>
        <begin position="205"/>
        <end position="237"/>
    </location>
</feature>
<comment type="catalytic activity">
    <reaction evidence="5">
        <text>a ribonucleotidyl-ribonucleotide-RNA + H2O = a 3'-end ribonucleotide-RNA + a 5'-end 5'-phospho-ribonucleoside-RNA + H(+)</text>
        <dbReference type="Rhea" id="RHEA:68096"/>
        <dbReference type="Rhea" id="RHEA-COMP:15179"/>
        <dbReference type="Rhea" id="RHEA-COMP:17355"/>
        <dbReference type="Rhea" id="RHEA-COMP:17428"/>
        <dbReference type="ChEBI" id="CHEBI:15377"/>
        <dbReference type="ChEBI" id="CHEBI:15378"/>
        <dbReference type="ChEBI" id="CHEBI:74896"/>
        <dbReference type="ChEBI" id="CHEBI:138282"/>
        <dbReference type="ChEBI" id="CHEBI:173118"/>
    </reaction>
    <physiologicalReaction direction="left-to-right" evidence="5">
        <dbReference type="Rhea" id="RHEA:68097"/>
    </physiologicalReaction>
</comment>
<dbReference type="SUPFAM" id="SSF56281">
    <property type="entry name" value="Metallo-hydrolase/oxidoreductase"/>
    <property type="match status" value="1"/>
</dbReference>
<comment type="function">
    <text evidence="6">Endoribonuclease that catalyzes the hydrolysis of histone-coding pre-mRNA 3'-end. Involved in histone pre-mRNA processing during the S-phase of the cell cycle, which is required for entering/progressing through S-phase. Cleaves histone pre-mRNA at a major and a minor cleavage site after the 5'-ACCCA-3' and the 5'-ACCCACA-3' sequence, respectively, and located downstream of the stem-loop. May require the presence of the HDE element located at the histone pre-RNA 3'-end to avoid non-specific cleavage.</text>
</comment>
<dbReference type="Pfam" id="PF00753">
    <property type="entry name" value="Lactamase_B"/>
    <property type="match status" value="1"/>
</dbReference>
<dbReference type="PANTHER" id="PTHR23200">
    <property type="entry name" value="METALLO-BETA-LACTAMASE DOMAIN-CONTAINING PROTEIN 1"/>
    <property type="match status" value="1"/>
</dbReference>
<dbReference type="Proteomes" id="UP000492821">
    <property type="component" value="Unassembled WGS sequence"/>
</dbReference>
<feature type="compositionally biased region" description="Pro residues" evidence="7">
    <location>
        <begin position="212"/>
        <end position="224"/>
    </location>
</feature>
<dbReference type="InterPro" id="IPR036866">
    <property type="entry name" value="RibonucZ/Hydroxyglut_hydro"/>
</dbReference>
<organism evidence="10 11">
    <name type="scientific">Panagrellus redivivus</name>
    <name type="common">Microworm</name>
    <dbReference type="NCBI Taxonomy" id="6233"/>
    <lineage>
        <taxon>Eukaryota</taxon>
        <taxon>Metazoa</taxon>
        <taxon>Ecdysozoa</taxon>
        <taxon>Nematoda</taxon>
        <taxon>Chromadorea</taxon>
        <taxon>Rhabditida</taxon>
        <taxon>Tylenchina</taxon>
        <taxon>Panagrolaimomorpha</taxon>
        <taxon>Panagrolaimoidea</taxon>
        <taxon>Panagrolaimidae</taxon>
        <taxon>Panagrellus</taxon>
    </lineage>
</organism>
<dbReference type="PANTHER" id="PTHR23200:SF48">
    <property type="entry name" value="METALLO-BETA-LACTAMASE DOMAIN-CONTAINING PROTEIN 1"/>
    <property type="match status" value="1"/>
</dbReference>
<feature type="region of interest" description="Disordered" evidence="7">
    <location>
        <begin position="138"/>
        <end position="185"/>
    </location>
</feature>
<evidence type="ECO:0000256" key="4">
    <source>
        <dbReference type="ARBA" id="ARBA00032988"/>
    </source>
</evidence>
<evidence type="ECO:0000313" key="10">
    <source>
        <dbReference type="Proteomes" id="UP000492821"/>
    </source>
</evidence>
<feature type="compositionally biased region" description="Polar residues" evidence="7">
    <location>
        <begin position="161"/>
        <end position="185"/>
    </location>
</feature>
<reference evidence="10" key="1">
    <citation type="journal article" date="2013" name="Genetics">
        <title>The draft genome and transcriptome of Panagrellus redivivus are shaped by the harsh demands of a free-living lifestyle.</title>
        <authorList>
            <person name="Srinivasan J."/>
            <person name="Dillman A.R."/>
            <person name="Macchietto M.G."/>
            <person name="Heikkinen L."/>
            <person name="Lakso M."/>
            <person name="Fracchia K.M."/>
            <person name="Antoshechkin I."/>
            <person name="Mortazavi A."/>
            <person name="Wong G."/>
            <person name="Sternberg P.W."/>
        </authorList>
    </citation>
    <scope>NUCLEOTIDE SEQUENCE [LARGE SCALE GENOMIC DNA]</scope>
    <source>
        <strain evidence="10">MT8872</strain>
    </source>
</reference>
<reference evidence="11" key="2">
    <citation type="submission" date="2020-10" db="UniProtKB">
        <authorList>
            <consortium name="WormBaseParasite"/>
        </authorList>
    </citation>
    <scope>IDENTIFICATION</scope>
</reference>
<sequence>MDAAHLIWVLFICVFVALGAGDDGLQNEDVTPEDLKLLSDYQLRRLADFVKRKGSFSKVSFEELNKAANQGEDSQISDIFGDIAGTQAVDEGQKLADDDADGLDPEDENVFSVGAPPTIHAEMVSTSRPLGPHEHLIIPNILTPPPRIQKPQGGGGRARSQPRTTTPKPIKLRTQTPPARPSTTTLRALTSEDFELFARVLQEIKRSKPTPSTLPPTPPPPPTTLPTTTPTTPRPFRRQGRPLIVEQQEPEFQEFVVTPLSEKWKGLANELPSKERVPLAPAHIPAPAAMPSPVPVSEPASFPISAPVNPALRRNSGNFGLQSIALSPSKIATTPAPSTSVPLLEESELEAVSDIAILKKLFSDYLIHMKNKKEVEGTLPKGSYRVNKGLKTENATPLPLPPSSTVTPAVARATKAYVTILREGFMHDSSETEFTLVATITVIRDAGKVILVDTGLATDINGRTDLIQKLSKLHIAPPMVDIVVTTHGHADHSGNTNDFPDSIHYQGEFTHYRTKFNLNKLANANSTQLTQNVKLLRTPGHTSDSISVVVSNTDQYGTVAIVGDTFFSEKDLDFPILWKRFATDARLQDDSRRKLICEANFIVPGHGKAFQVTASMKHGANCGHEKLSNSFLRSHRARFFE</sequence>
<dbReference type="CDD" id="cd07711">
    <property type="entry name" value="MBLAC1-like_MBL-fold"/>
    <property type="match status" value="1"/>
</dbReference>
<evidence type="ECO:0000256" key="3">
    <source>
        <dbReference type="ARBA" id="ARBA00014856"/>
    </source>
</evidence>
<evidence type="ECO:0000256" key="6">
    <source>
        <dbReference type="ARBA" id="ARBA00045869"/>
    </source>
</evidence>
<evidence type="ECO:0000256" key="8">
    <source>
        <dbReference type="SAM" id="SignalP"/>
    </source>
</evidence>
<evidence type="ECO:0000313" key="11">
    <source>
        <dbReference type="WBParaSite" id="Pan_g17186.t1"/>
    </source>
</evidence>
<comment type="subcellular location">
    <subcellularLocation>
        <location evidence="1">Cytoplasm</location>
        <location evidence="1">Cytosol</location>
    </subcellularLocation>
</comment>
<evidence type="ECO:0000256" key="1">
    <source>
        <dbReference type="ARBA" id="ARBA00004514"/>
    </source>
</evidence>
<evidence type="ECO:0000256" key="5">
    <source>
        <dbReference type="ARBA" id="ARBA00044690"/>
    </source>
</evidence>
<dbReference type="Gene3D" id="3.60.15.10">
    <property type="entry name" value="Ribonuclease Z/Hydroxyacylglutathione hydrolase-like"/>
    <property type="match status" value="1"/>
</dbReference>
<feature type="domain" description="Metallo-beta-lactamase" evidence="9">
    <location>
        <begin position="437"/>
        <end position="606"/>
    </location>
</feature>
<name>A0A7E4V7Y0_PANRE</name>
<comment type="subunit">
    <text evidence="2">Homodimer.</text>
</comment>
<protein>
    <recommendedName>
        <fullName evidence="3">Metallo-beta-lactamase domain-containing protein 1</fullName>
    </recommendedName>
    <alternativeName>
        <fullName evidence="4">Endoribonuclease MBLAC1</fullName>
    </alternativeName>
</protein>
<dbReference type="SMART" id="SM00849">
    <property type="entry name" value="Lactamase_B"/>
    <property type="match status" value="1"/>
</dbReference>
<keyword evidence="10" id="KW-1185">Reference proteome</keyword>
<evidence type="ECO:0000256" key="7">
    <source>
        <dbReference type="SAM" id="MobiDB-lite"/>
    </source>
</evidence>
<dbReference type="InterPro" id="IPR001279">
    <property type="entry name" value="Metallo-B-lactamas"/>
</dbReference>
<proteinExistence type="predicted"/>
<evidence type="ECO:0000256" key="2">
    <source>
        <dbReference type="ARBA" id="ARBA00011738"/>
    </source>
</evidence>
<dbReference type="WBParaSite" id="Pan_g17186.t1">
    <property type="protein sequence ID" value="Pan_g17186.t1"/>
    <property type="gene ID" value="Pan_g17186"/>
</dbReference>
<dbReference type="InterPro" id="IPR039344">
    <property type="entry name" value="MBLAC1"/>
</dbReference>
<feature type="signal peptide" evidence="8">
    <location>
        <begin position="1"/>
        <end position="19"/>
    </location>
</feature>
<keyword evidence="8" id="KW-0732">Signal</keyword>
<dbReference type="AlphaFoldDB" id="A0A7E4V7Y0"/>